<keyword evidence="4" id="KW-1185">Reference proteome</keyword>
<comment type="caution">
    <text evidence="3">The sequence shown here is derived from an EMBL/GenBank/DDBJ whole genome shotgun (WGS) entry which is preliminary data.</text>
</comment>
<dbReference type="RefSeq" id="WP_141608322.1">
    <property type="nucleotide sequence ID" value="NZ_VIGC02000002.1"/>
</dbReference>
<feature type="compositionally biased region" description="Low complexity" evidence="1">
    <location>
        <begin position="443"/>
        <end position="458"/>
    </location>
</feature>
<name>A0A540VLG9_9CHLR</name>
<dbReference type="Gene3D" id="2.70.70.10">
    <property type="entry name" value="Glucose Permease (Domain IIA)"/>
    <property type="match status" value="1"/>
</dbReference>
<organism evidence="3 4">
    <name type="scientific">Litorilinea aerophila</name>
    <dbReference type="NCBI Taxonomy" id="1204385"/>
    <lineage>
        <taxon>Bacteria</taxon>
        <taxon>Bacillati</taxon>
        <taxon>Chloroflexota</taxon>
        <taxon>Caldilineae</taxon>
        <taxon>Caldilineales</taxon>
        <taxon>Caldilineaceae</taxon>
        <taxon>Litorilinea</taxon>
    </lineage>
</organism>
<dbReference type="PANTHER" id="PTHR21666">
    <property type="entry name" value="PEPTIDASE-RELATED"/>
    <property type="match status" value="1"/>
</dbReference>
<dbReference type="Pfam" id="PF01551">
    <property type="entry name" value="Peptidase_M23"/>
    <property type="match status" value="1"/>
</dbReference>
<dbReference type="Proteomes" id="UP000317371">
    <property type="component" value="Unassembled WGS sequence"/>
</dbReference>
<dbReference type="PANTHER" id="PTHR21666:SF270">
    <property type="entry name" value="MUREIN HYDROLASE ACTIVATOR ENVC"/>
    <property type="match status" value="1"/>
</dbReference>
<dbReference type="InterPro" id="IPR011055">
    <property type="entry name" value="Dup_hybrid_motif"/>
</dbReference>
<sequence length="1050" mass="114204">MLRNLPFVGSYPILQGFGDNPEAYQAIRCGGQPLRGHNGIDYATPPGTPIQAVYEGAVLEAREDPGGFGRFVLLGHRWGQSLYAHLAEIQVQKGQQVQAGQPLGRSGASGNASAPHLHFGMRILPFSIQDGWCGFSDPLPYLQRLTQPRGAIIGPHIIGGIPPHLETLRRWQPRLVLVLDPNPDEVRALRRACPDTVIVGRVFVPDAEVDQRIRNDPEAAARWAHERILARMTPDVDYWQLANEVLQTADGLPLLNRFELARMALAEEAGYRCAILGFSVGNPDLPENDRMAHWRLVYPALERAEASGHVVAVHQYGMPDLWGPNHLYDWYIHRLEHQVLRRLPFKKLQFAVTEFGIDGMIQGQTGGWQTFTDADGYVEQLLRAGRYLERFSGRVLGYAVFTLGHFHPWGTYDIAGEAATLLAERSQRGTWSQISIDSVDIVPGETDTTTDPGGTATAPPSPGPGPGEGGGTEPEPDGEEPAEEPGEEPGGGTEEEPGGGQEPSPPPVERRLSESFDAYHMRIWSLEERPDQQEPLGPGDIVYLVKDVFTTVNGSWEVSGQPGSVPQWARDAYLRPEFLEAGADHHLFAAVIGLDGQLVKNHEILFWSDGFERLGDPSYNGYIRERTKESSGWANLFMSSSSSFSPERGESGPWCWAPAGAAEVICGGGLPLNHHVSTFVVWQAVRWEDLEAGLGEGGAEEGEQPGGEEPGGEQPGGEQPGGGEPGGEEPGGEEPGGQEPDGGTPAPGGFPITRRLSPWVEHYNLRIQSLDARPDHPQGDIVYLVKDIFTTRDGSWEPSDQPGSVPQWARDDYLKPFGAPDYFDDAGGDHHLFAAVIGLDGQLMRGKEIVYWSDGFDKLGDPTYNGYIYRQTKEQSGWANIITGPGSSYVPERGESGPWCWAPTGAAEVVCGGGMPSKHHISMFVVWQAVRREDLGGQPAGGEDRDHSIFLPFVSASPAPLRAGDVGTTPEAAAAAMLNVVRSAAWSRLGIEFDPNSALATYARQNGLGMPVTQEFRVGDFRVQGFQGGIVFAPAVEGEGMVQGVRHIPW</sequence>
<feature type="domain" description="M23ase beta-sheet core" evidence="2">
    <location>
        <begin position="36"/>
        <end position="122"/>
    </location>
</feature>
<dbReference type="SUPFAM" id="SSF51261">
    <property type="entry name" value="Duplicated hybrid motif"/>
    <property type="match status" value="1"/>
</dbReference>
<evidence type="ECO:0000259" key="2">
    <source>
        <dbReference type="Pfam" id="PF01551"/>
    </source>
</evidence>
<feature type="region of interest" description="Disordered" evidence="1">
    <location>
        <begin position="434"/>
        <end position="510"/>
    </location>
</feature>
<feature type="region of interest" description="Disordered" evidence="1">
    <location>
        <begin position="695"/>
        <end position="753"/>
    </location>
</feature>
<evidence type="ECO:0000313" key="3">
    <source>
        <dbReference type="EMBL" id="TQE97595.1"/>
    </source>
</evidence>
<dbReference type="InterPro" id="IPR050570">
    <property type="entry name" value="Cell_wall_metabolism_enzyme"/>
</dbReference>
<dbReference type="InParanoid" id="A0A540VLG9"/>
<feature type="compositionally biased region" description="Acidic residues" evidence="1">
    <location>
        <begin position="474"/>
        <end position="497"/>
    </location>
</feature>
<reference evidence="3 4" key="1">
    <citation type="submission" date="2019-06" db="EMBL/GenBank/DDBJ databases">
        <title>Genome sequence of Litorilinea aerophila BAA-2444.</title>
        <authorList>
            <person name="Maclea K.S."/>
            <person name="Maurais E.G."/>
            <person name="Iannazzi L.C."/>
        </authorList>
    </citation>
    <scope>NUCLEOTIDE SEQUENCE [LARGE SCALE GENOMIC DNA]</scope>
    <source>
        <strain evidence="3 4">ATCC BAA-2444</strain>
    </source>
</reference>
<evidence type="ECO:0000256" key="1">
    <source>
        <dbReference type="SAM" id="MobiDB-lite"/>
    </source>
</evidence>
<accession>A0A540VLG9</accession>
<proteinExistence type="predicted"/>
<dbReference type="OrthoDB" id="9810477at2"/>
<dbReference type="SUPFAM" id="SSF51445">
    <property type="entry name" value="(Trans)glycosidases"/>
    <property type="match status" value="1"/>
</dbReference>
<protein>
    <submittedName>
        <fullName evidence="3">M23 family metallopeptidase</fullName>
    </submittedName>
</protein>
<evidence type="ECO:0000313" key="4">
    <source>
        <dbReference type="Proteomes" id="UP000317371"/>
    </source>
</evidence>
<dbReference type="InterPro" id="IPR016047">
    <property type="entry name" value="M23ase_b-sheet_dom"/>
</dbReference>
<dbReference type="EMBL" id="VIGC01000002">
    <property type="protein sequence ID" value="TQE97595.1"/>
    <property type="molecule type" value="Genomic_DNA"/>
</dbReference>
<dbReference type="CDD" id="cd12797">
    <property type="entry name" value="M23_peptidase"/>
    <property type="match status" value="1"/>
</dbReference>
<feature type="compositionally biased region" description="Gly residues" evidence="1">
    <location>
        <begin position="704"/>
        <end position="725"/>
    </location>
</feature>
<dbReference type="InterPro" id="IPR017853">
    <property type="entry name" value="GH"/>
</dbReference>
<gene>
    <name evidence="3" type="ORF">FKZ61_01605</name>
</gene>
<dbReference type="AlphaFoldDB" id="A0A540VLG9"/>
<dbReference type="GO" id="GO:0004222">
    <property type="term" value="F:metalloendopeptidase activity"/>
    <property type="evidence" value="ECO:0007669"/>
    <property type="project" value="TreeGrafter"/>
</dbReference>